<evidence type="ECO:0000313" key="2">
    <source>
        <dbReference type="EMBL" id="KAF2639789.1"/>
    </source>
</evidence>
<feature type="region of interest" description="Disordered" evidence="1">
    <location>
        <begin position="128"/>
        <end position="160"/>
    </location>
</feature>
<name>A0A6A6RW47_9PLEO</name>
<feature type="region of interest" description="Disordered" evidence="1">
    <location>
        <begin position="1"/>
        <end position="99"/>
    </location>
</feature>
<dbReference type="AlphaFoldDB" id="A0A6A6RW47"/>
<keyword evidence="3" id="KW-1185">Reference proteome</keyword>
<feature type="compositionally biased region" description="Polar residues" evidence="1">
    <location>
        <begin position="77"/>
        <end position="86"/>
    </location>
</feature>
<dbReference type="EMBL" id="MU006786">
    <property type="protein sequence ID" value="KAF2639789.1"/>
    <property type="molecule type" value="Genomic_DNA"/>
</dbReference>
<evidence type="ECO:0000313" key="3">
    <source>
        <dbReference type="Proteomes" id="UP000799753"/>
    </source>
</evidence>
<accession>A0A6A6RW47</accession>
<feature type="compositionally biased region" description="Polar residues" evidence="1">
    <location>
        <begin position="49"/>
        <end position="60"/>
    </location>
</feature>
<organism evidence="2 3">
    <name type="scientific">Massarina eburnea CBS 473.64</name>
    <dbReference type="NCBI Taxonomy" id="1395130"/>
    <lineage>
        <taxon>Eukaryota</taxon>
        <taxon>Fungi</taxon>
        <taxon>Dikarya</taxon>
        <taxon>Ascomycota</taxon>
        <taxon>Pezizomycotina</taxon>
        <taxon>Dothideomycetes</taxon>
        <taxon>Pleosporomycetidae</taxon>
        <taxon>Pleosporales</taxon>
        <taxon>Massarineae</taxon>
        <taxon>Massarinaceae</taxon>
        <taxon>Massarina</taxon>
    </lineage>
</organism>
<dbReference type="Proteomes" id="UP000799753">
    <property type="component" value="Unassembled WGS sequence"/>
</dbReference>
<reference evidence="2" key="1">
    <citation type="journal article" date="2020" name="Stud. Mycol.">
        <title>101 Dothideomycetes genomes: a test case for predicting lifestyles and emergence of pathogens.</title>
        <authorList>
            <person name="Haridas S."/>
            <person name="Albert R."/>
            <person name="Binder M."/>
            <person name="Bloem J."/>
            <person name="Labutti K."/>
            <person name="Salamov A."/>
            <person name="Andreopoulos B."/>
            <person name="Baker S."/>
            <person name="Barry K."/>
            <person name="Bills G."/>
            <person name="Bluhm B."/>
            <person name="Cannon C."/>
            <person name="Castanera R."/>
            <person name="Culley D."/>
            <person name="Daum C."/>
            <person name="Ezra D."/>
            <person name="Gonzalez J."/>
            <person name="Henrissat B."/>
            <person name="Kuo A."/>
            <person name="Liang C."/>
            <person name="Lipzen A."/>
            <person name="Lutzoni F."/>
            <person name="Magnuson J."/>
            <person name="Mondo S."/>
            <person name="Nolan M."/>
            <person name="Ohm R."/>
            <person name="Pangilinan J."/>
            <person name="Park H.-J."/>
            <person name="Ramirez L."/>
            <person name="Alfaro M."/>
            <person name="Sun H."/>
            <person name="Tritt A."/>
            <person name="Yoshinaga Y."/>
            <person name="Zwiers L.-H."/>
            <person name="Turgeon B."/>
            <person name="Goodwin S."/>
            <person name="Spatafora J."/>
            <person name="Crous P."/>
            <person name="Grigoriev I."/>
        </authorList>
    </citation>
    <scope>NUCLEOTIDE SEQUENCE</scope>
    <source>
        <strain evidence="2">CBS 473.64</strain>
    </source>
</reference>
<feature type="compositionally biased region" description="Polar residues" evidence="1">
    <location>
        <begin position="150"/>
        <end position="160"/>
    </location>
</feature>
<sequence length="509" mass="54979">MDLNDSAGIDELTSLPSLPVPVTEATPHAMSPQELSTKAASKLKIEVGGSSQEKLSNPDTPRTPGTPLPSALKSPANRPSQSTSDMNLGASKIKRVSFSPDIQTEATEAPRSFGSLSESALQIDTPHQWDFTMPTPNTTKSPRLGHQRQRSTFTPSLTTPPESGYAMDGFPSAIQPSTQPSTPSACQVPIPDQRIGTLPPVVTGYGPPSRYGAPGPTIVATPANTRELSLTNLNMTSSATAAAATTADSPDAEAFTSAYAHQRSNEFEQCLGSFSPYVLDPFVERDASPIGQPRVPINVSMQEMAYPLPPYAKKQPVGGPGSSAPSILPGLPCGDPDLSIPAPPLVNVPQPSANRARLDTREEAQRIIDDAQKIRILVELLETARVKFFESNSQDDHDTWQEANHALEQAVNKNARMEEERRMSMPPGERPVPTDEVKPYVKKRLFSIIKEATAHAVKRSGTFGEDFKNIRMWVVDIMKAEGVIRGSGEEGKEGERKEVDDKERVDKGT</sequence>
<evidence type="ECO:0000256" key="1">
    <source>
        <dbReference type="SAM" id="MobiDB-lite"/>
    </source>
</evidence>
<proteinExistence type="predicted"/>
<feature type="compositionally biased region" description="Basic and acidic residues" evidence="1">
    <location>
        <begin position="487"/>
        <end position="509"/>
    </location>
</feature>
<protein>
    <submittedName>
        <fullName evidence="2">Uncharacterized protein</fullName>
    </submittedName>
</protein>
<feature type="region of interest" description="Disordered" evidence="1">
    <location>
        <begin position="484"/>
        <end position="509"/>
    </location>
</feature>
<gene>
    <name evidence="2" type="ORF">P280DRAFT_519178</name>
</gene>